<sequence length="92" mass="10361">MCTVCIFCVLKNKYSGRGGGKAAKEAETTTLRDDCFLGSVDFELAVHFTEGEWALVDPNQRALYKEVLQENYRDGSSLVHVKKILESSWEQV</sequence>
<feature type="domain" description="KRAB" evidence="1">
    <location>
        <begin position="39"/>
        <end position="92"/>
    </location>
</feature>
<dbReference type="SMART" id="SM00349">
    <property type="entry name" value="KRAB"/>
    <property type="match status" value="1"/>
</dbReference>
<dbReference type="PROSITE" id="PS50805">
    <property type="entry name" value="KRAB"/>
    <property type="match status" value="1"/>
</dbReference>
<organism evidence="2 3">
    <name type="scientific">Anolis carolinensis</name>
    <name type="common">Green anole</name>
    <name type="synonym">American chameleon</name>
    <dbReference type="NCBI Taxonomy" id="28377"/>
    <lineage>
        <taxon>Eukaryota</taxon>
        <taxon>Metazoa</taxon>
        <taxon>Chordata</taxon>
        <taxon>Craniata</taxon>
        <taxon>Vertebrata</taxon>
        <taxon>Euteleostomi</taxon>
        <taxon>Lepidosauria</taxon>
        <taxon>Squamata</taxon>
        <taxon>Bifurcata</taxon>
        <taxon>Unidentata</taxon>
        <taxon>Episquamata</taxon>
        <taxon>Toxicofera</taxon>
        <taxon>Iguania</taxon>
        <taxon>Dactyloidae</taxon>
        <taxon>Anolis</taxon>
    </lineage>
</organism>
<dbReference type="Proteomes" id="UP000001646">
    <property type="component" value="Chromosome 2"/>
</dbReference>
<proteinExistence type="predicted"/>
<dbReference type="Gene3D" id="6.10.140.140">
    <property type="match status" value="1"/>
</dbReference>
<dbReference type="SUPFAM" id="SSF109640">
    <property type="entry name" value="KRAB domain (Kruppel-associated box)"/>
    <property type="match status" value="1"/>
</dbReference>
<reference evidence="2" key="2">
    <citation type="submission" date="2025-08" db="UniProtKB">
        <authorList>
            <consortium name="Ensembl"/>
        </authorList>
    </citation>
    <scope>IDENTIFICATION</scope>
</reference>
<reference evidence="2 3" key="1">
    <citation type="submission" date="2009-12" db="EMBL/GenBank/DDBJ databases">
        <title>The Genome Sequence of Anolis carolinensis (Green Anole Lizard).</title>
        <authorList>
            <consortium name="The Genome Sequencing Platform"/>
            <person name="Di Palma F."/>
            <person name="Alfoldi J."/>
            <person name="Heiman D."/>
            <person name="Young S."/>
            <person name="Grabherr M."/>
            <person name="Johnson J."/>
            <person name="Lander E.S."/>
            <person name="Lindblad-Toh K."/>
        </authorList>
    </citation>
    <scope>NUCLEOTIDE SEQUENCE [LARGE SCALE GENOMIC DNA]</scope>
    <source>
        <strain evidence="2 3">JBL SC #1</strain>
    </source>
</reference>
<reference evidence="2" key="3">
    <citation type="submission" date="2025-09" db="UniProtKB">
        <authorList>
            <consortium name="Ensembl"/>
        </authorList>
    </citation>
    <scope>IDENTIFICATION</scope>
</reference>
<evidence type="ECO:0000259" key="1">
    <source>
        <dbReference type="PROSITE" id="PS50805"/>
    </source>
</evidence>
<dbReference type="Ensembl" id="ENSACAT00000044399.1">
    <property type="protein sequence ID" value="ENSACAP00000028024.1"/>
    <property type="gene ID" value="ENSACAG00000042709.1"/>
</dbReference>
<dbReference type="InterPro" id="IPR036051">
    <property type="entry name" value="KRAB_dom_sf"/>
</dbReference>
<dbReference type="Pfam" id="PF01352">
    <property type="entry name" value="KRAB"/>
    <property type="match status" value="1"/>
</dbReference>
<dbReference type="InterPro" id="IPR001909">
    <property type="entry name" value="KRAB"/>
</dbReference>
<dbReference type="GeneTree" id="ENSGT01150000289803"/>
<protein>
    <recommendedName>
        <fullName evidence="1">KRAB domain-containing protein</fullName>
    </recommendedName>
</protein>
<dbReference type="InParanoid" id="A0A803SYI4"/>
<dbReference type="AlphaFoldDB" id="A0A803SYI4"/>
<keyword evidence="3" id="KW-1185">Reference proteome</keyword>
<accession>A0A803SYI4</accession>
<name>A0A803SYI4_ANOCA</name>
<evidence type="ECO:0000313" key="2">
    <source>
        <dbReference type="Ensembl" id="ENSACAP00000028024.1"/>
    </source>
</evidence>
<dbReference type="CDD" id="cd07765">
    <property type="entry name" value="KRAB_A-box"/>
    <property type="match status" value="1"/>
</dbReference>
<dbReference type="GO" id="GO:0006355">
    <property type="term" value="P:regulation of DNA-templated transcription"/>
    <property type="evidence" value="ECO:0007669"/>
    <property type="project" value="InterPro"/>
</dbReference>
<evidence type="ECO:0000313" key="3">
    <source>
        <dbReference type="Proteomes" id="UP000001646"/>
    </source>
</evidence>